<keyword evidence="2" id="KW-0539">Nucleus</keyword>
<dbReference type="Pfam" id="PF00172">
    <property type="entry name" value="Zn_clus"/>
    <property type="match status" value="1"/>
</dbReference>
<keyword evidence="6" id="KW-1185">Reference proteome</keyword>
<dbReference type="OrthoDB" id="4925873at2759"/>
<dbReference type="SUPFAM" id="SSF57701">
    <property type="entry name" value="Zn2/Cys6 DNA-binding domain"/>
    <property type="match status" value="1"/>
</dbReference>
<evidence type="ECO:0000256" key="2">
    <source>
        <dbReference type="ARBA" id="ARBA00023242"/>
    </source>
</evidence>
<dbReference type="GO" id="GO:0008270">
    <property type="term" value="F:zinc ion binding"/>
    <property type="evidence" value="ECO:0007669"/>
    <property type="project" value="InterPro"/>
</dbReference>
<dbReference type="PANTHER" id="PTHR37534">
    <property type="entry name" value="TRANSCRIPTIONAL ACTIVATOR PROTEIN UGA3"/>
    <property type="match status" value="1"/>
</dbReference>
<dbReference type="GO" id="GO:0000981">
    <property type="term" value="F:DNA-binding transcription factor activity, RNA polymerase II-specific"/>
    <property type="evidence" value="ECO:0007669"/>
    <property type="project" value="InterPro"/>
</dbReference>
<dbReference type="Pfam" id="PF11951">
    <property type="entry name" value="Fungal_trans_2"/>
    <property type="match status" value="1"/>
</dbReference>
<dbReference type="InterPro" id="IPR001138">
    <property type="entry name" value="Zn2Cys6_DnaBD"/>
</dbReference>
<evidence type="ECO:0000313" key="5">
    <source>
        <dbReference type="EMBL" id="UNI13562.1"/>
    </source>
</evidence>
<evidence type="ECO:0000259" key="4">
    <source>
        <dbReference type="PROSITE" id="PS50048"/>
    </source>
</evidence>
<gene>
    <name evidence="5" type="ORF">JDV02_000293</name>
</gene>
<organism evidence="5 6">
    <name type="scientific">Purpureocillium takamizusanense</name>
    <dbReference type="NCBI Taxonomy" id="2060973"/>
    <lineage>
        <taxon>Eukaryota</taxon>
        <taxon>Fungi</taxon>
        <taxon>Dikarya</taxon>
        <taxon>Ascomycota</taxon>
        <taxon>Pezizomycotina</taxon>
        <taxon>Sordariomycetes</taxon>
        <taxon>Hypocreomycetidae</taxon>
        <taxon>Hypocreales</taxon>
        <taxon>Ophiocordycipitaceae</taxon>
        <taxon>Purpureocillium</taxon>
    </lineage>
</organism>
<evidence type="ECO:0000256" key="1">
    <source>
        <dbReference type="ARBA" id="ARBA00004123"/>
    </source>
</evidence>
<dbReference type="AlphaFoldDB" id="A0A9Q8V690"/>
<dbReference type="InterPro" id="IPR021858">
    <property type="entry name" value="Fun_TF"/>
</dbReference>
<feature type="domain" description="Zn(2)-C6 fungal-type" evidence="4">
    <location>
        <begin position="18"/>
        <end position="48"/>
    </location>
</feature>
<dbReference type="CDD" id="cd00067">
    <property type="entry name" value="GAL4"/>
    <property type="match status" value="1"/>
</dbReference>
<dbReference type="EMBL" id="CP086354">
    <property type="protein sequence ID" value="UNI13562.1"/>
    <property type="molecule type" value="Genomic_DNA"/>
</dbReference>
<dbReference type="PROSITE" id="PS00463">
    <property type="entry name" value="ZN2_CY6_FUNGAL_1"/>
    <property type="match status" value="1"/>
</dbReference>
<feature type="region of interest" description="Disordered" evidence="3">
    <location>
        <begin position="354"/>
        <end position="402"/>
    </location>
</feature>
<dbReference type="GO" id="GO:0000976">
    <property type="term" value="F:transcription cis-regulatory region binding"/>
    <property type="evidence" value="ECO:0007669"/>
    <property type="project" value="TreeGrafter"/>
</dbReference>
<evidence type="ECO:0000256" key="3">
    <source>
        <dbReference type="SAM" id="MobiDB-lite"/>
    </source>
</evidence>
<evidence type="ECO:0000313" key="6">
    <source>
        <dbReference type="Proteomes" id="UP000829364"/>
    </source>
</evidence>
<dbReference type="GeneID" id="72062259"/>
<sequence>MGDNLTIFVSTARRSRWGCQACRNRRKKCDEERPSCQACIDRRVPCVYSVPKSQRRSTSAYVPLRQACSRRPVIDDDPGAAAIINATNHPSVILPATPTPTTKTLNASGGSGSSSSGFVAHFHSIVAGLISFAPCGAQNPFFAHVLPLASVSTLVRTAVEAVAAAHLHGLGVAPRLRAQSLQLDTLRQLAAGCVRRGGGEIGADAREQLVTASLLLIYYEVVLGSSVRAARCHLRGAKAILDTDPSLLGHSQGHGGVQQQQHQQPSARMRFLCKVFLYFDVMIALSLREAPLGLRLASPIDAGGVVDETFGLTGSLWPMMQRLAELLARRHQGECVSREAEVLEHELQSWSIESAAPNEPPSSSSSPSSLSTTTTAAAAASSSSSPVSLASPPPLPHPTPTGVDAEAMVQIAQTYKYSSLLTLYSSTLLDGGCAIASGAAQSSSPPPSLVQQETYRRALDSLLRVCVLSGTMSTLTWPLYTVALQARSASDRTLVEQMFARLQQRQHMRVVDDARRSAAKHWGRAGQLVVDDDTTVAAALQEAGGDAAILLG</sequence>
<dbReference type="PRINTS" id="PR00755">
    <property type="entry name" value="AFLATOXINBRP"/>
</dbReference>
<name>A0A9Q8V690_9HYPO</name>
<dbReference type="GO" id="GO:0005634">
    <property type="term" value="C:nucleus"/>
    <property type="evidence" value="ECO:0007669"/>
    <property type="project" value="UniProtKB-SubCell"/>
</dbReference>
<dbReference type="PANTHER" id="PTHR37534:SF15">
    <property type="entry name" value="ZN(II)2CYS6 TRANSCRIPTION FACTOR (EUROFUNG)"/>
    <property type="match status" value="1"/>
</dbReference>
<comment type="subcellular location">
    <subcellularLocation>
        <location evidence="1">Nucleus</location>
    </subcellularLocation>
</comment>
<dbReference type="GO" id="GO:0045944">
    <property type="term" value="P:positive regulation of transcription by RNA polymerase II"/>
    <property type="evidence" value="ECO:0007669"/>
    <property type="project" value="TreeGrafter"/>
</dbReference>
<reference evidence="5" key="1">
    <citation type="submission" date="2021-11" db="EMBL/GenBank/DDBJ databases">
        <title>Purpureocillium_takamizusanense_genome.</title>
        <authorList>
            <person name="Nguyen N.-H."/>
        </authorList>
    </citation>
    <scope>NUCLEOTIDE SEQUENCE</scope>
    <source>
        <strain evidence="5">PT3</strain>
    </source>
</reference>
<dbReference type="KEGG" id="ptkz:JDV02_000293"/>
<proteinExistence type="predicted"/>
<dbReference type="InterPro" id="IPR036864">
    <property type="entry name" value="Zn2-C6_fun-type_DNA-bd_sf"/>
</dbReference>
<dbReference type="RefSeq" id="XP_047837043.1">
    <property type="nucleotide sequence ID" value="XM_047981085.1"/>
</dbReference>
<dbReference type="PROSITE" id="PS50048">
    <property type="entry name" value="ZN2_CY6_FUNGAL_2"/>
    <property type="match status" value="1"/>
</dbReference>
<dbReference type="Gene3D" id="4.10.240.10">
    <property type="entry name" value="Zn(2)-C6 fungal-type DNA-binding domain"/>
    <property type="match status" value="1"/>
</dbReference>
<protein>
    <recommendedName>
        <fullName evidence="4">Zn(2)-C6 fungal-type domain-containing protein</fullName>
    </recommendedName>
</protein>
<dbReference type="Proteomes" id="UP000829364">
    <property type="component" value="Chromosome 1"/>
</dbReference>
<dbReference type="SMART" id="SM00066">
    <property type="entry name" value="GAL4"/>
    <property type="match status" value="1"/>
</dbReference>
<feature type="compositionally biased region" description="Low complexity" evidence="3">
    <location>
        <begin position="354"/>
        <end position="390"/>
    </location>
</feature>
<accession>A0A9Q8V690</accession>